<sequence>MEEQLVISIFGSGGGVAKAVLSVLNHSAADPDSPLYHRLLNSRIHCIDQQQRPLSHYNSCCPNLTPSLKLHQFDLNDSSKLLQHLQATGTQLVVDLSWADTITVMECCNELGIAYVNTALENKEVDDLPELESFTLIERSIRFEEARHSFTRLKAIIGSGMNPGVVQWMAHKLIGMHPDEQPLGCYIVERDSTFYADRSLAEAETIYSTWSADCFLDEAVLNLPMIVSKQTPLFLYYQPFELEFDVTLGSIQFKGCLMPHEESITIARQYGVESGFIYQVNDVTTAAIREHLDDSDVLWDWKQKVLDPADGELSGEDLVGVLLVYKDKERYMYNVSSSETIYPLFGTNATYWQVACGVYGAISTLLLDAVAPGVYWVDELLETYGQECRYGDYLSYYMSQFVIGSNDKSEGLLLDRMHVWTEEEGDSYGG</sequence>
<gene>
    <name evidence="2" type="ORF">PAECIP111893_04334</name>
</gene>
<evidence type="ECO:0000313" key="3">
    <source>
        <dbReference type="Proteomes" id="UP000838686"/>
    </source>
</evidence>
<dbReference type="RefSeq" id="WP_236344747.1">
    <property type="nucleotide sequence ID" value="NZ_CAKMMF010000029.1"/>
</dbReference>
<evidence type="ECO:0000313" key="2">
    <source>
        <dbReference type="EMBL" id="CAH1217937.1"/>
    </source>
</evidence>
<feature type="domain" description="Saccharopine dehydrogenase NADP binding" evidence="1">
    <location>
        <begin position="8"/>
        <end position="121"/>
    </location>
</feature>
<dbReference type="EMBL" id="CAKMMF010000029">
    <property type="protein sequence ID" value="CAH1217937.1"/>
    <property type="molecule type" value="Genomic_DNA"/>
</dbReference>
<dbReference type="Gene3D" id="3.40.50.720">
    <property type="entry name" value="NAD(P)-binding Rossmann-like Domain"/>
    <property type="match status" value="1"/>
</dbReference>
<reference evidence="2" key="1">
    <citation type="submission" date="2022-01" db="EMBL/GenBank/DDBJ databases">
        <authorList>
            <person name="Criscuolo A."/>
        </authorList>
    </citation>
    <scope>NUCLEOTIDE SEQUENCE</scope>
    <source>
        <strain evidence="2">CIP111893</strain>
    </source>
</reference>
<accession>A0ABM9CNK5</accession>
<dbReference type="Gene3D" id="3.30.360.30">
    <property type="entry name" value="homospermidine synthase like"/>
    <property type="match status" value="1"/>
</dbReference>
<keyword evidence="3" id="KW-1185">Reference proteome</keyword>
<protein>
    <recommendedName>
        <fullName evidence="1">Saccharopine dehydrogenase NADP binding domain-containing protein</fullName>
    </recommendedName>
</protein>
<dbReference type="InterPro" id="IPR023181">
    <property type="entry name" value="Homospermid_syn-like_C"/>
</dbReference>
<dbReference type="Pfam" id="PF03435">
    <property type="entry name" value="Sacchrp_dh_NADP"/>
    <property type="match status" value="1"/>
</dbReference>
<evidence type="ECO:0000259" key="1">
    <source>
        <dbReference type="Pfam" id="PF03435"/>
    </source>
</evidence>
<comment type="caution">
    <text evidence="2">The sequence shown here is derived from an EMBL/GenBank/DDBJ whole genome shotgun (WGS) entry which is preliminary data.</text>
</comment>
<dbReference type="InterPro" id="IPR005097">
    <property type="entry name" value="Sacchrp_dh_NADP-bd"/>
</dbReference>
<proteinExistence type="predicted"/>
<name>A0ABM9CNK5_9BACL</name>
<dbReference type="Proteomes" id="UP000838686">
    <property type="component" value="Unassembled WGS sequence"/>
</dbReference>
<organism evidence="2 3">
    <name type="scientific">Paenibacillus plantiphilus</name>
    <dbReference type="NCBI Taxonomy" id="2905650"/>
    <lineage>
        <taxon>Bacteria</taxon>
        <taxon>Bacillati</taxon>
        <taxon>Bacillota</taxon>
        <taxon>Bacilli</taxon>
        <taxon>Bacillales</taxon>
        <taxon>Paenibacillaceae</taxon>
        <taxon>Paenibacillus</taxon>
    </lineage>
</organism>